<comment type="caution">
    <text evidence="6">The sequence shown here is derived from an EMBL/GenBank/DDBJ whole genome shotgun (WGS) entry which is preliminary data.</text>
</comment>
<keyword evidence="1" id="KW-0479">Metal-binding</keyword>
<protein>
    <submittedName>
        <fullName evidence="5">CHY zinc finger protein</fullName>
    </submittedName>
</protein>
<reference evidence="6 7" key="1">
    <citation type="submission" date="2017-09" db="EMBL/GenBank/DDBJ databases">
        <title>Bacterial strain isolated from the female urinary microbiota.</title>
        <authorList>
            <person name="Thomas-White K."/>
            <person name="Kumar N."/>
            <person name="Forster S."/>
            <person name="Putonti C."/>
            <person name="Lawley T."/>
            <person name="Wolfe A.J."/>
        </authorList>
    </citation>
    <scope>NUCLEOTIDE SEQUENCE [LARGE SCALE GENOMIC DNA]</scope>
    <source>
        <strain evidence="6 7">UMB0834</strain>
    </source>
</reference>
<sequence length="104" mass="12653">MVKVYGDTVDNETRCKHYHAPVDIIAIKFKCCDKYYPCYKCHEEHEQHQVKRWSEDEFNTEAVLCGVCKRHLTINEYMMTETCPYCDSHFNTRCMFHYHHYFEV</sequence>
<dbReference type="InterPro" id="IPR037274">
    <property type="entry name" value="Znf_CHY_sf"/>
</dbReference>
<evidence type="ECO:0000256" key="1">
    <source>
        <dbReference type="ARBA" id="ARBA00022723"/>
    </source>
</evidence>
<dbReference type="AlphaFoldDB" id="A0A1Z3U371"/>
<keyword evidence="3" id="KW-0862">Zinc</keyword>
<dbReference type="SUPFAM" id="SSF161219">
    <property type="entry name" value="CHY zinc finger-like"/>
    <property type="match status" value="1"/>
</dbReference>
<dbReference type="Proteomes" id="UP001072952">
    <property type="component" value="Unassembled WGS sequence"/>
</dbReference>
<keyword evidence="8" id="KW-1185">Reference proteome</keyword>
<dbReference type="PIRSF" id="PIRSF017292">
    <property type="entry name" value="UCP017292_Znf_CHY"/>
    <property type="match status" value="1"/>
</dbReference>
<name>A0A1Z3U371_9STAP</name>
<evidence type="ECO:0000313" key="6">
    <source>
        <dbReference type="EMBL" id="PMC20567.1"/>
    </source>
</evidence>
<reference evidence="5" key="3">
    <citation type="submission" date="2022-08" db="EMBL/GenBank/DDBJ databases">
        <authorList>
            <person name="Magnan C."/>
        </authorList>
    </citation>
    <scope>NUCLEOTIDE SEQUENCE</scope>
    <source>
        <strain evidence="5">NSP012P</strain>
    </source>
</reference>
<dbReference type="Proteomes" id="UP000235748">
    <property type="component" value="Unassembled WGS sequence"/>
</dbReference>
<dbReference type="STRING" id="170573.GCA_001076995_00014"/>
<dbReference type="EMBL" id="PNGG01000001">
    <property type="protein sequence ID" value="PMC20567.1"/>
    <property type="molecule type" value="Genomic_DNA"/>
</dbReference>
<evidence type="ECO:0000256" key="2">
    <source>
        <dbReference type="ARBA" id="ARBA00022771"/>
    </source>
</evidence>
<dbReference type="EMBL" id="JANSLD010000031">
    <property type="protein sequence ID" value="MCY1583737.1"/>
    <property type="molecule type" value="Genomic_DNA"/>
</dbReference>
<dbReference type="PROSITE" id="PS51266">
    <property type="entry name" value="ZF_CHY"/>
    <property type="match status" value="1"/>
</dbReference>
<dbReference type="RefSeq" id="WP_002471811.1">
    <property type="nucleotide sequence ID" value="NZ_CP022096.2"/>
</dbReference>
<evidence type="ECO:0000313" key="7">
    <source>
        <dbReference type="Proteomes" id="UP000235748"/>
    </source>
</evidence>
<organism evidence="6 7">
    <name type="scientific">Staphylococcus pettenkoferi</name>
    <dbReference type="NCBI Taxonomy" id="170573"/>
    <lineage>
        <taxon>Bacteria</taxon>
        <taxon>Bacillati</taxon>
        <taxon>Bacillota</taxon>
        <taxon>Bacilli</taxon>
        <taxon>Bacillales</taxon>
        <taxon>Staphylococcaceae</taxon>
        <taxon>Staphylococcus</taxon>
    </lineage>
</organism>
<keyword evidence="2" id="KW-0863">Zinc-finger</keyword>
<dbReference type="Pfam" id="PF05495">
    <property type="entry name" value="zf-CHY"/>
    <property type="match status" value="1"/>
</dbReference>
<dbReference type="InterPro" id="IPR052604">
    <property type="entry name" value="Mito_Tim_assembly_helper"/>
</dbReference>
<dbReference type="GO" id="GO:0008270">
    <property type="term" value="F:zinc ion binding"/>
    <property type="evidence" value="ECO:0007669"/>
    <property type="project" value="UniProtKB-KW"/>
</dbReference>
<dbReference type="GO" id="GO:0045041">
    <property type="term" value="P:protein import into mitochondrial intermembrane space"/>
    <property type="evidence" value="ECO:0007669"/>
    <property type="project" value="TreeGrafter"/>
</dbReference>
<accession>A0A1Z3U371</accession>
<dbReference type="PANTHER" id="PTHR28082">
    <property type="entry name" value="ZINC FINGER PROTEIN"/>
    <property type="match status" value="1"/>
</dbReference>
<evidence type="ECO:0000313" key="8">
    <source>
        <dbReference type="Proteomes" id="UP001072952"/>
    </source>
</evidence>
<reference evidence="5" key="2">
    <citation type="journal article" date="2022" name="Int. J. Mol. Sci.">
        <title>Phenotypic and Genotypic Virulence Characterisation of Staphylococcus pettenkoferi Strains Isolated from Human Bloodstream and Diabetic Foot Infections.</title>
        <authorList>
            <person name="Magnan C."/>
            <person name="Ahmad-Mansour N."/>
            <person name="Pouget C."/>
            <person name="Morsli M."/>
            <person name="Huc-Brandt S."/>
            <person name="Pantel A."/>
            <person name="Dunyach-Remy C."/>
            <person name="Sotto A."/>
            <person name="Molle V."/>
            <person name="Lavigne J.-P."/>
        </authorList>
    </citation>
    <scope>NUCLEOTIDE SEQUENCE</scope>
    <source>
        <strain evidence="5">NSP012P</strain>
    </source>
</reference>
<evidence type="ECO:0000256" key="3">
    <source>
        <dbReference type="ARBA" id="ARBA00022833"/>
    </source>
</evidence>
<dbReference type="InterPro" id="IPR008913">
    <property type="entry name" value="Znf_CHY"/>
</dbReference>
<dbReference type="PANTHER" id="PTHR28082:SF1">
    <property type="entry name" value="HELPER OF TIM PROTEIN 13"/>
    <property type="match status" value="1"/>
</dbReference>
<proteinExistence type="predicted"/>
<dbReference type="KEGG" id="spet:CEP67_10645"/>
<evidence type="ECO:0000259" key="4">
    <source>
        <dbReference type="PROSITE" id="PS51266"/>
    </source>
</evidence>
<gene>
    <name evidence="6" type="ORF">CJ235_02520</name>
    <name evidence="5" type="ORF">NW133_09365</name>
</gene>
<evidence type="ECO:0000313" key="5">
    <source>
        <dbReference type="EMBL" id="MCY1583737.1"/>
    </source>
</evidence>
<dbReference type="InterPro" id="IPR016694">
    <property type="entry name" value="UCP017292"/>
</dbReference>
<feature type="domain" description="CHY-type" evidence="4">
    <location>
        <begin position="8"/>
        <end position="88"/>
    </location>
</feature>
<dbReference type="GeneID" id="42044292"/>